<proteinExistence type="predicted"/>
<dbReference type="GO" id="GO:0003677">
    <property type="term" value="F:DNA binding"/>
    <property type="evidence" value="ECO:0007669"/>
    <property type="project" value="UniProtKB-UniRule"/>
</dbReference>
<organism evidence="7 8">
    <name type="scientific">Aureibacillus halotolerans</name>
    <dbReference type="NCBI Taxonomy" id="1508390"/>
    <lineage>
        <taxon>Bacteria</taxon>
        <taxon>Bacillati</taxon>
        <taxon>Bacillota</taxon>
        <taxon>Bacilli</taxon>
        <taxon>Bacillales</taxon>
        <taxon>Bacillaceae</taxon>
        <taxon>Aureibacillus</taxon>
    </lineage>
</organism>
<reference evidence="7 8" key="1">
    <citation type="submission" date="2019-03" db="EMBL/GenBank/DDBJ databases">
        <title>Genomic Encyclopedia of Type Strains, Phase IV (KMG-IV): sequencing the most valuable type-strain genomes for metagenomic binning, comparative biology and taxonomic classification.</title>
        <authorList>
            <person name="Goeker M."/>
        </authorList>
    </citation>
    <scope>NUCLEOTIDE SEQUENCE [LARGE SCALE GENOMIC DNA]</scope>
    <source>
        <strain evidence="7 8">DSM 28697</strain>
    </source>
</reference>
<protein>
    <submittedName>
        <fullName evidence="7">TetR family transcriptional regulator</fullName>
    </submittedName>
</protein>
<evidence type="ECO:0000313" key="7">
    <source>
        <dbReference type="EMBL" id="TDQ36108.1"/>
    </source>
</evidence>
<feature type="DNA-binding region" description="H-T-H motif" evidence="5">
    <location>
        <begin position="25"/>
        <end position="44"/>
    </location>
</feature>
<evidence type="ECO:0000256" key="2">
    <source>
        <dbReference type="ARBA" id="ARBA00023015"/>
    </source>
</evidence>
<dbReference type="GO" id="GO:0045892">
    <property type="term" value="P:negative regulation of DNA-templated transcription"/>
    <property type="evidence" value="ECO:0007669"/>
    <property type="project" value="UniProtKB-ARBA"/>
</dbReference>
<keyword evidence="1" id="KW-0678">Repressor</keyword>
<dbReference type="PANTHER" id="PTHR43479">
    <property type="entry name" value="ACREF/ENVCD OPERON REPRESSOR-RELATED"/>
    <property type="match status" value="1"/>
</dbReference>
<dbReference type="Gene3D" id="1.10.357.10">
    <property type="entry name" value="Tetracycline Repressor, domain 2"/>
    <property type="match status" value="1"/>
</dbReference>
<accession>A0A4R6TRC1</accession>
<dbReference type="RefSeq" id="WP_166639389.1">
    <property type="nucleotide sequence ID" value="NZ_SNYJ01000020.1"/>
</dbReference>
<dbReference type="PRINTS" id="PR00455">
    <property type="entry name" value="HTHTETR"/>
</dbReference>
<keyword evidence="3 5" id="KW-0238">DNA-binding</keyword>
<evidence type="ECO:0000259" key="6">
    <source>
        <dbReference type="PROSITE" id="PS50977"/>
    </source>
</evidence>
<dbReference type="InterPro" id="IPR001647">
    <property type="entry name" value="HTH_TetR"/>
</dbReference>
<dbReference type="FunFam" id="1.10.10.60:FF:000141">
    <property type="entry name" value="TetR family transcriptional regulator"/>
    <property type="match status" value="1"/>
</dbReference>
<dbReference type="PANTHER" id="PTHR43479:SF22">
    <property type="entry name" value="TRANSCRIPTIONAL REGULATOR, TETR FAMILY"/>
    <property type="match status" value="1"/>
</dbReference>
<keyword evidence="8" id="KW-1185">Reference proteome</keyword>
<keyword evidence="4" id="KW-0804">Transcription</keyword>
<gene>
    <name evidence="7" type="ORF">EV213_12039</name>
</gene>
<comment type="caution">
    <text evidence="7">The sequence shown here is derived from an EMBL/GenBank/DDBJ whole genome shotgun (WGS) entry which is preliminary data.</text>
</comment>
<dbReference type="SUPFAM" id="SSF46689">
    <property type="entry name" value="Homeodomain-like"/>
    <property type="match status" value="1"/>
</dbReference>
<dbReference type="AlphaFoldDB" id="A0A4R6TRC1"/>
<evidence type="ECO:0000256" key="3">
    <source>
        <dbReference type="ARBA" id="ARBA00023125"/>
    </source>
</evidence>
<dbReference type="Proteomes" id="UP000295632">
    <property type="component" value="Unassembled WGS sequence"/>
</dbReference>
<sequence>MNDKKRQIIDAAIELFGQKGYHATSMQDIAMKSGVSKGGLYLHFSSKKALNLALFNDYIDAVKQSLAEIVQDTGLSEREQFEAQLAVIFDKVRENNQFIFFHASDCVRLHDVQPGLFQLLEETRIDLMESQVASIKALFPEDAHPYAYDLGMMLEGLILSYMKDYLLESVNIDSLTLAQYLLRRIEDIVKGLIQQNENVLFHHDLFQKQKRSPAINALRELEEELGECTLTEDQCQDVKVAINVIQHELQKTVPQRVVLQGMLSILNDIEQLFPYKEKILHAFDELTQQSKERKT</sequence>
<name>A0A4R6TRC1_9BACI</name>
<evidence type="ECO:0000256" key="4">
    <source>
        <dbReference type="ARBA" id="ARBA00023163"/>
    </source>
</evidence>
<dbReference type="EMBL" id="SNYJ01000020">
    <property type="protein sequence ID" value="TDQ36108.1"/>
    <property type="molecule type" value="Genomic_DNA"/>
</dbReference>
<feature type="domain" description="HTH tetR-type" evidence="6">
    <location>
        <begin position="2"/>
        <end position="62"/>
    </location>
</feature>
<dbReference type="InterPro" id="IPR009057">
    <property type="entry name" value="Homeodomain-like_sf"/>
</dbReference>
<dbReference type="Pfam" id="PF00440">
    <property type="entry name" value="TetR_N"/>
    <property type="match status" value="1"/>
</dbReference>
<dbReference type="InterPro" id="IPR050624">
    <property type="entry name" value="HTH-type_Tx_Regulator"/>
</dbReference>
<dbReference type="InterPro" id="IPR023772">
    <property type="entry name" value="DNA-bd_HTH_TetR-type_CS"/>
</dbReference>
<dbReference type="PROSITE" id="PS01081">
    <property type="entry name" value="HTH_TETR_1"/>
    <property type="match status" value="1"/>
</dbReference>
<dbReference type="PROSITE" id="PS50977">
    <property type="entry name" value="HTH_TETR_2"/>
    <property type="match status" value="1"/>
</dbReference>
<keyword evidence="2" id="KW-0805">Transcription regulation</keyword>
<evidence type="ECO:0000256" key="1">
    <source>
        <dbReference type="ARBA" id="ARBA00022491"/>
    </source>
</evidence>
<evidence type="ECO:0000256" key="5">
    <source>
        <dbReference type="PROSITE-ProRule" id="PRU00335"/>
    </source>
</evidence>
<evidence type="ECO:0000313" key="8">
    <source>
        <dbReference type="Proteomes" id="UP000295632"/>
    </source>
</evidence>